<gene>
    <name evidence="2" type="ORF">SAMN04488028_107197</name>
</gene>
<dbReference type="AlphaFoldDB" id="A0A1M6UN52"/>
<evidence type="ECO:0000313" key="2">
    <source>
        <dbReference type="EMBL" id="SHK70586.1"/>
    </source>
</evidence>
<dbReference type="EMBL" id="FRAA01000007">
    <property type="protein sequence ID" value="SHK70586.1"/>
    <property type="molecule type" value="Genomic_DNA"/>
</dbReference>
<reference evidence="3" key="1">
    <citation type="submission" date="2016-11" db="EMBL/GenBank/DDBJ databases">
        <authorList>
            <person name="Varghese N."/>
            <person name="Submissions S."/>
        </authorList>
    </citation>
    <scope>NUCLEOTIDE SEQUENCE [LARGE SCALE GENOMIC DNA]</scope>
    <source>
        <strain evidence="3">DSM 26134</strain>
    </source>
</reference>
<organism evidence="2 3">
    <name type="scientific">Reichenbachiella agariperforans</name>
    <dbReference type="NCBI Taxonomy" id="156994"/>
    <lineage>
        <taxon>Bacteria</taxon>
        <taxon>Pseudomonadati</taxon>
        <taxon>Bacteroidota</taxon>
        <taxon>Cytophagia</taxon>
        <taxon>Cytophagales</taxon>
        <taxon>Reichenbachiellaceae</taxon>
        <taxon>Reichenbachiella</taxon>
    </lineage>
</organism>
<dbReference type="STRING" id="156994.SAMN04488028_107197"/>
<keyword evidence="3" id="KW-1185">Reference proteome</keyword>
<sequence>MTGSVALDVVIGLVFIYLLYSLLGSLIQEIIATSLSFRGKILEKAIARMLDDAKDRQPFMDRLKTWGRLIIPFNLTTLLKKKGLSQAFYDHPEIKYKSEDAWHKRPSSFSADNFAKVLVDLLRGSDVKPGDDIRSKIDESIEKGAFHPVNVDDADSAVSRIDPETLFYLKSLWVDAQGDVEEFKRLLERWYDQMMERTIGWYKKYCQVVLLFIGLGIAIVFNVDTVLIVKKLSSDPELRTAMIKQTEVFLEAHPNLEQEMTARLESIDQLLASDTTGSDSLRSLKKSTLARYDSLVAHRDTLISETKQLIETDIQNVNDLMGLGWSSGECHADHTSKCSCWCMPVRNGGNSIFGSLMGWLLTALAISLGAPFWFDLLNKLMKLRSSIQTTTTSQKDKSTSGSNNIKRVG</sequence>
<dbReference type="Proteomes" id="UP000184474">
    <property type="component" value="Unassembled WGS sequence"/>
</dbReference>
<protein>
    <submittedName>
        <fullName evidence="2">Uncharacterized protein</fullName>
    </submittedName>
</protein>
<evidence type="ECO:0000313" key="3">
    <source>
        <dbReference type="Proteomes" id="UP000184474"/>
    </source>
</evidence>
<feature type="transmembrane region" description="Helical" evidence="1">
    <location>
        <begin position="352"/>
        <end position="374"/>
    </location>
</feature>
<feature type="transmembrane region" description="Helical" evidence="1">
    <location>
        <begin position="6"/>
        <end position="27"/>
    </location>
</feature>
<keyword evidence="1" id="KW-0812">Transmembrane</keyword>
<evidence type="ECO:0000256" key="1">
    <source>
        <dbReference type="SAM" id="Phobius"/>
    </source>
</evidence>
<keyword evidence="1" id="KW-0472">Membrane</keyword>
<dbReference type="RefSeq" id="WP_073124422.1">
    <property type="nucleotide sequence ID" value="NZ_FRAA01000007.1"/>
</dbReference>
<name>A0A1M6UN52_REIAG</name>
<keyword evidence="1" id="KW-1133">Transmembrane helix</keyword>
<feature type="transmembrane region" description="Helical" evidence="1">
    <location>
        <begin position="205"/>
        <end position="229"/>
    </location>
</feature>
<accession>A0A1M6UN52</accession>
<proteinExistence type="predicted"/>